<evidence type="ECO:0000256" key="1">
    <source>
        <dbReference type="SAM" id="MobiDB-lite"/>
    </source>
</evidence>
<dbReference type="Proteomes" id="UP000030408">
    <property type="component" value="Unassembled WGS sequence"/>
</dbReference>
<evidence type="ECO:0008006" key="4">
    <source>
        <dbReference type="Google" id="ProtNLM"/>
    </source>
</evidence>
<dbReference type="eggNOG" id="ENOG50338TC">
    <property type="taxonomic scope" value="Bacteria"/>
</dbReference>
<dbReference type="InterPro" id="IPR024980">
    <property type="entry name" value="DUF3886"/>
</dbReference>
<protein>
    <recommendedName>
        <fullName evidence="4">DUF3886 domain-containing protein</fullName>
    </recommendedName>
</protein>
<sequence>MGKKRKQGQKQTPSSQLAKTEETLTLQDQLNGDVLAKLKAAKKSLVEDEQAKEEERQARLVFERKQREKNMSFEELLEKYGDQGSKF</sequence>
<comment type="caution">
    <text evidence="2">The sequence shown here is derived from an EMBL/GenBank/DDBJ whole genome shotgun (WGS) entry which is preliminary data.</text>
</comment>
<dbReference type="OrthoDB" id="2739782at2"/>
<proteinExistence type="predicted"/>
<evidence type="ECO:0000313" key="3">
    <source>
        <dbReference type="Proteomes" id="UP000030408"/>
    </source>
</evidence>
<organism evidence="2 3">
    <name type="scientific">Ureibacillus sinduriensis BLB-1 = JCM 15800</name>
    <dbReference type="NCBI Taxonomy" id="1384057"/>
    <lineage>
        <taxon>Bacteria</taxon>
        <taxon>Bacillati</taxon>
        <taxon>Bacillota</taxon>
        <taxon>Bacilli</taxon>
        <taxon>Bacillales</taxon>
        <taxon>Caryophanaceae</taxon>
        <taxon>Ureibacillus</taxon>
    </lineage>
</organism>
<gene>
    <name evidence="2" type="ORF">CD33_18980</name>
</gene>
<dbReference type="RefSeq" id="WP_036203469.1">
    <property type="nucleotide sequence ID" value="NZ_AVCY01000001.1"/>
</dbReference>
<feature type="region of interest" description="Disordered" evidence="1">
    <location>
        <begin position="1"/>
        <end position="24"/>
    </location>
</feature>
<keyword evidence="3" id="KW-1185">Reference proteome</keyword>
<dbReference type="AlphaFoldDB" id="A0A0A3HUU0"/>
<dbReference type="EMBL" id="JPVO01000055">
    <property type="protein sequence ID" value="KGR74078.1"/>
    <property type="molecule type" value="Genomic_DNA"/>
</dbReference>
<reference evidence="2 3" key="1">
    <citation type="submission" date="2014-02" db="EMBL/GenBank/DDBJ databases">
        <title>Draft genome sequence of Lysinibacillus sinduriensis JCM 15800.</title>
        <authorList>
            <person name="Zhang F."/>
            <person name="Wang G."/>
            <person name="Zhang L."/>
        </authorList>
    </citation>
    <scope>NUCLEOTIDE SEQUENCE [LARGE SCALE GENOMIC DNA]</scope>
    <source>
        <strain evidence="2 3">JCM 15800</strain>
    </source>
</reference>
<name>A0A0A3HUU0_9BACL</name>
<accession>A0A0A3HUU0</accession>
<evidence type="ECO:0000313" key="2">
    <source>
        <dbReference type="EMBL" id="KGR74078.1"/>
    </source>
</evidence>
<feature type="compositionally biased region" description="Polar residues" evidence="1">
    <location>
        <begin position="9"/>
        <end position="24"/>
    </location>
</feature>
<dbReference type="Pfam" id="PF13025">
    <property type="entry name" value="DUF3886"/>
    <property type="match status" value="1"/>
</dbReference>